<accession>A0A1D9E0I9</accession>
<dbReference type="GO" id="GO:0008483">
    <property type="term" value="F:transaminase activity"/>
    <property type="evidence" value="ECO:0007669"/>
    <property type="project" value="UniProtKB-KW"/>
</dbReference>
<keyword evidence="2" id="KW-1185">Reference proteome</keyword>
<dbReference type="STRING" id="535712.A4Z71_06440"/>
<evidence type="ECO:0000313" key="2">
    <source>
        <dbReference type="Proteomes" id="UP000243784"/>
    </source>
</evidence>
<keyword evidence="1" id="KW-0032">Aminotransferase</keyword>
<name>A0A1D9E0I9_9MICO</name>
<dbReference type="InterPro" id="IPR007362">
    <property type="entry name" value="DUF429"/>
</dbReference>
<protein>
    <submittedName>
        <fullName evidence="1">Branched-chain amino acid aminotransferase</fullName>
    </submittedName>
</protein>
<sequence length="247" mass="27045">MLTAGLDLAAQPAATSLAVIDWQPNSARLLSLELGVADTRVIELSNLVDKLGIDCALGWPVEFIEFLNRYAQLVEAKPIIDGGIDWRRQISFRESDREVRRITGRWPLSVATDRLGLTAMRAAGLLSKLQEQGIDIDRAGFGKIVEIYPGASLRLWQFETAGYRTSAQIRQKLIARLQQNLPGLDLANFIEMMVSSCDAFDAVIASLAARASAMGQSTAPSASQVAVAKIEGWIHLPKNPITQLLEF</sequence>
<organism evidence="1 2">
    <name type="scientific">Candidatus Rhodoluna planktonica</name>
    <dbReference type="NCBI Taxonomy" id="535712"/>
    <lineage>
        <taxon>Bacteria</taxon>
        <taxon>Bacillati</taxon>
        <taxon>Actinomycetota</taxon>
        <taxon>Actinomycetes</taxon>
        <taxon>Micrococcales</taxon>
        <taxon>Microbacteriaceae</taxon>
        <taxon>Luna cluster</taxon>
        <taxon>Luna-1 subcluster</taxon>
        <taxon>Rhodoluna</taxon>
    </lineage>
</organism>
<evidence type="ECO:0000313" key="1">
    <source>
        <dbReference type="EMBL" id="AOY56577.1"/>
    </source>
</evidence>
<dbReference type="EMBL" id="CP015208">
    <property type="protein sequence ID" value="AOY56577.1"/>
    <property type="molecule type" value="Genomic_DNA"/>
</dbReference>
<dbReference type="RefSeq" id="WP_070955075.1">
    <property type="nucleotide sequence ID" value="NZ_CP015208.1"/>
</dbReference>
<gene>
    <name evidence="1" type="ORF">A4Z71_06440</name>
</gene>
<keyword evidence="1" id="KW-0808">Transferase</keyword>
<dbReference type="AlphaFoldDB" id="A0A1D9E0I9"/>
<dbReference type="Proteomes" id="UP000243784">
    <property type="component" value="Chromosome"/>
</dbReference>
<dbReference type="Pfam" id="PF04250">
    <property type="entry name" value="DUF429"/>
    <property type="match status" value="1"/>
</dbReference>
<dbReference type="OrthoDB" id="4870479at2"/>
<dbReference type="KEGG" id="rpla:A4Z71_06440"/>
<proteinExistence type="predicted"/>
<reference evidence="1 2" key="1">
    <citation type="journal article" date="2016" name="Biochim. Biophys. Acta">
        <title>Photochemical characterization of actinorhodopsin and its functional existence in the natural host.</title>
        <authorList>
            <person name="Nakamura S."/>
            <person name="Kikukawa T."/>
            <person name="Tamogami J."/>
            <person name="Kamiya M."/>
            <person name="Aizawa T."/>
            <person name="Hahn M.W."/>
            <person name="Ihara K."/>
            <person name="Kamo N."/>
            <person name="Demura M."/>
        </authorList>
    </citation>
    <scope>NUCLEOTIDE SEQUENCE [LARGE SCALE GENOMIC DNA]</scope>
    <source>
        <strain evidence="1 2">MWH-Dar1</strain>
    </source>
</reference>